<dbReference type="SUPFAM" id="SSF47473">
    <property type="entry name" value="EF-hand"/>
    <property type="match status" value="1"/>
</dbReference>
<keyword evidence="5" id="KW-1185">Reference proteome</keyword>
<evidence type="ECO:0000256" key="1">
    <source>
        <dbReference type="ARBA" id="ARBA00022723"/>
    </source>
</evidence>
<comment type="caution">
    <text evidence="4">The sequence shown here is derived from an EMBL/GenBank/DDBJ whole genome shotgun (WGS) entry which is preliminary data.</text>
</comment>
<dbReference type="Pfam" id="PF13499">
    <property type="entry name" value="EF-hand_7"/>
    <property type="match status" value="1"/>
</dbReference>
<proteinExistence type="predicted"/>
<dbReference type="InterPro" id="IPR011992">
    <property type="entry name" value="EF-hand-dom_pair"/>
</dbReference>
<feature type="domain" description="EF-hand" evidence="3">
    <location>
        <begin position="2"/>
        <end position="37"/>
    </location>
</feature>
<dbReference type="InterPro" id="IPR018247">
    <property type="entry name" value="EF_Hand_1_Ca_BS"/>
</dbReference>
<gene>
    <name evidence="4" type="ORF">GCM10009639_21590</name>
</gene>
<evidence type="ECO:0000313" key="5">
    <source>
        <dbReference type="Proteomes" id="UP001499863"/>
    </source>
</evidence>
<dbReference type="CDD" id="cd00051">
    <property type="entry name" value="EFh"/>
    <property type="match status" value="1"/>
</dbReference>
<feature type="domain" description="EF-hand" evidence="3">
    <location>
        <begin position="39"/>
        <end position="70"/>
    </location>
</feature>
<dbReference type="InterPro" id="IPR039647">
    <property type="entry name" value="EF_hand_pair_protein_CML-like"/>
</dbReference>
<reference evidence="4 5" key="1">
    <citation type="journal article" date="2019" name="Int. J. Syst. Evol. Microbiol.">
        <title>The Global Catalogue of Microorganisms (GCM) 10K type strain sequencing project: providing services to taxonomists for standard genome sequencing and annotation.</title>
        <authorList>
            <consortium name="The Broad Institute Genomics Platform"/>
            <consortium name="The Broad Institute Genome Sequencing Center for Infectious Disease"/>
            <person name="Wu L."/>
            <person name="Ma J."/>
        </authorList>
    </citation>
    <scope>NUCLEOTIDE SEQUENCE [LARGE SCALE GENOMIC DNA]</scope>
    <source>
        <strain evidence="4 5">JCM 12393</strain>
    </source>
</reference>
<evidence type="ECO:0000313" key="4">
    <source>
        <dbReference type="EMBL" id="GAA1391564.1"/>
    </source>
</evidence>
<dbReference type="SMART" id="SM00054">
    <property type="entry name" value="EFh"/>
    <property type="match status" value="2"/>
</dbReference>
<evidence type="ECO:0000256" key="2">
    <source>
        <dbReference type="ARBA" id="ARBA00022737"/>
    </source>
</evidence>
<protein>
    <recommendedName>
        <fullName evidence="3">EF-hand domain-containing protein</fullName>
    </recommendedName>
</protein>
<sequence>MADVDSIRAAFDKYDVNGDGRITATEYALVARELGDLTTSIAVAEAVIKTMDTNHDGELTFDEFLAARQG</sequence>
<dbReference type="Proteomes" id="UP001499863">
    <property type="component" value="Unassembled WGS sequence"/>
</dbReference>
<evidence type="ECO:0000259" key="3">
    <source>
        <dbReference type="PROSITE" id="PS50222"/>
    </source>
</evidence>
<dbReference type="Gene3D" id="1.10.238.10">
    <property type="entry name" value="EF-hand"/>
    <property type="match status" value="1"/>
</dbReference>
<dbReference type="InterPro" id="IPR002048">
    <property type="entry name" value="EF_hand_dom"/>
</dbReference>
<organism evidence="4 5">
    <name type="scientific">Kitasatospora putterlickiae</name>
    <dbReference type="NCBI Taxonomy" id="221725"/>
    <lineage>
        <taxon>Bacteria</taxon>
        <taxon>Bacillati</taxon>
        <taxon>Actinomycetota</taxon>
        <taxon>Actinomycetes</taxon>
        <taxon>Kitasatosporales</taxon>
        <taxon>Streptomycetaceae</taxon>
        <taxon>Kitasatospora</taxon>
    </lineage>
</organism>
<dbReference type="PANTHER" id="PTHR10891">
    <property type="entry name" value="EF-HAND CALCIUM-BINDING DOMAIN CONTAINING PROTEIN"/>
    <property type="match status" value="1"/>
</dbReference>
<dbReference type="RefSeq" id="WP_344332144.1">
    <property type="nucleotide sequence ID" value="NZ_BAAAKJ010000112.1"/>
</dbReference>
<dbReference type="PROSITE" id="PS50222">
    <property type="entry name" value="EF_HAND_2"/>
    <property type="match status" value="2"/>
</dbReference>
<keyword evidence="1" id="KW-0479">Metal-binding</keyword>
<dbReference type="EMBL" id="BAAAKJ010000112">
    <property type="protein sequence ID" value="GAA1391564.1"/>
    <property type="molecule type" value="Genomic_DNA"/>
</dbReference>
<accession>A0ABN1XW45</accession>
<keyword evidence="2" id="KW-0677">Repeat</keyword>
<dbReference type="PROSITE" id="PS00018">
    <property type="entry name" value="EF_HAND_1"/>
    <property type="match status" value="2"/>
</dbReference>
<name>A0ABN1XW45_9ACTN</name>